<dbReference type="RefSeq" id="WP_304421272.1">
    <property type="nucleotide sequence ID" value="NZ_JANCMU010000009.1"/>
</dbReference>
<evidence type="ECO:0000313" key="5">
    <source>
        <dbReference type="Proteomes" id="UP001152599"/>
    </source>
</evidence>
<evidence type="ECO:0000256" key="1">
    <source>
        <dbReference type="SAM" id="Phobius"/>
    </source>
</evidence>
<evidence type="ECO:0000259" key="3">
    <source>
        <dbReference type="Pfam" id="PF23357"/>
    </source>
</evidence>
<evidence type="ECO:0000313" key="4">
    <source>
        <dbReference type="EMBL" id="MDG4946993.1"/>
    </source>
</evidence>
<dbReference type="EMBL" id="JANCMU010000009">
    <property type="protein sequence ID" value="MDG4946993.1"/>
    <property type="molecule type" value="Genomic_DNA"/>
</dbReference>
<dbReference type="InterPro" id="IPR019863">
    <property type="entry name" value="Motility-assoc_ABC-rel_GldG"/>
</dbReference>
<protein>
    <submittedName>
        <fullName evidence="4">Gliding motility-associated ABC transporter substrate-binding protein GldG</fullName>
    </submittedName>
</protein>
<dbReference type="AlphaFoldDB" id="A0A9X4RVB0"/>
<feature type="domain" description="DUF7088" evidence="3">
    <location>
        <begin position="31"/>
        <end position="127"/>
    </location>
</feature>
<feature type="transmembrane region" description="Helical" evidence="1">
    <location>
        <begin position="7"/>
        <end position="24"/>
    </location>
</feature>
<dbReference type="Pfam" id="PF09822">
    <property type="entry name" value="ABC_transp_aux"/>
    <property type="match status" value="1"/>
</dbReference>
<evidence type="ECO:0000259" key="2">
    <source>
        <dbReference type="Pfam" id="PF09822"/>
    </source>
</evidence>
<proteinExistence type="predicted"/>
<dbReference type="Pfam" id="PF23357">
    <property type="entry name" value="DUF7088"/>
    <property type="match status" value="1"/>
</dbReference>
<keyword evidence="1" id="KW-1133">Transmembrane helix</keyword>
<gene>
    <name evidence="4" type="primary">gldG</name>
    <name evidence="4" type="ORF">NMK71_11275</name>
</gene>
<reference evidence="4" key="1">
    <citation type="submission" date="2022-07" db="EMBL/GenBank/DDBJ databases">
        <title>Description and genome-wide analysis of Profundicola chukchiensis gen. nov., sp. nov., marine bacteria isolated from bottom sediments of the Chukchi Sea.</title>
        <authorList>
            <person name="Romanenko L."/>
            <person name="Otstavnykh N."/>
            <person name="Kurilenko V."/>
            <person name="Eremeev V."/>
            <person name="Velansky P."/>
            <person name="Mikhailov V."/>
            <person name="Isaeva M."/>
        </authorList>
    </citation>
    <scope>NUCLEOTIDE SEQUENCE</scope>
    <source>
        <strain evidence="4">KMM 9713</strain>
    </source>
</reference>
<organism evidence="4 5">
    <name type="scientific">Profundicola chukchiensis</name>
    <dbReference type="NCBI Taxonomy" id="2961959"/>
    <lineage>
        <taxon>Bacteria</taxon>
        <taxon>Pseudomonadati</taxon>
        <taxon>Bacteroidota</taxon>
        <taxon>Flavobacteriia</taxon>
        <taxon>Flavobacteriales</taxon>
        <taxon>Weeksellaceae</taxon>
        <taxon>Profundicola</taxon>
    </lineage>
</organism>
<comment type="caution">
    <text evidence="4">The sequence shown here is derived from an EMBL/GenBank/DDBJ whole genome shotgun (WGS) entry which is preliminary data.</text>
</comment>
<feature type="domain" description="ABC-type uncharacterised transport system" evidence="2">
    <location>
        <begin position="175"/>
        <end position="477"/>
    </location>
</feature>
<feature type="transmembrane region" description="Helical" evidence="1">
    <location>
        <begin position="529"/>
        <end position="551"/>
    </location>
</feature>
<dbReference type="InterPro" id="IPR055396">
    <property type="entry name" value="DUF7088"/>
</dbReference>
<accession>A0A9X4RVB0</accession>
<keyword evidence="1" id="KW-0472">Membrane</keyword>
<dbReference type="InterPro" id="IPR019196">
    <property type="entry name" value="ABC_transp_unknown"/>
</dbReference>
<sequence length="557" mass="63876">MKKYRAIIGVLVLLSVWLLSLFVYERWDVTEDKRYSFSEGTLSLLENIEDPVKVNVYLEGDLTGNFRVLQNEIRFLLNEISRKNPQIQYEFINPISANLNVDSLRSRGVMDMSVPTQDKILRVFPFATVDTKGKTASVPLLSNKKIPIEERALASVDILEGNFVKEIYRLIFKERKQIGLIVHHDELLPNYLDGLFRVAAKDYDVTPYTSPLQNGTGSLQLSDLDSLSKFDALIIAKPIKPFSDKDKLVMDQYIMNGGKTLWMIEDVDAEMDSLFRSEKIVAFPRNTNLTDLMFAYGVRLMPSVVKDLQSSYITLAIGQAGNNTAYEQFPWPYFPLSISKQNHTINRKIANPIRFEFANPIEILPRDSVNAEVLLTTSRHVQLQKPMTYIDFGEIEQVKPENYPEQPGVYPMAVLLEGYFDSAYKSRIESQEVANFKSKSDLNEMIVISDGDFAKNHIFRGEPLALGADKYSMRPDVSDQATVIYDNAAFLINSLDYLTGDDMMIQLNEKQRKLHILDKNTVAADQKTWRWYNIVFPLIFIWLIGLVGMFIRRRLYS</sequence>
<keyword evidence="1" id="KW-0812">Transmembrane</keyword>
<name>A0A9X4RVB0_9FLAO</name>
<dbReference type="Proteomes" id="UP001152599">
    <property type="component" value="Unassembled WGS sequence"/>
</dbReference>
<keyword evidence="5" id="KW-1185">Reference proteome</keyword>
<dbReference type="NCBIfam" id="TIGR03521">
    <property type="entry name" value="GldG"/>
    <property type="match status" value="1"/>
</dbReference>